<dbReference type="GO" id="GO:0051301">
    <property type="term" value="P:cell division"/>
    <property type="evidence" value="ECO:0007669"/>
    <property type="project" value="UniProtKB-KW"/>
</dbReference>
<dbReference type="PROSITE" id="PS00107">
    <property type="entry name" value="PROTEIN_KINASE_ATP"/>
    <property type="match status" value="1"/>
</dbReference>
<evidence type="ECO:0000256" key="4">
    <source>
        <dbReference type="ARBA" id="ARBA00022490"/>
    </source>
</evidence>
<keyword evidence="18" id="KW-1185">Reference proteome</keyword>
<dbReference type="Gene3D" id="3.30.200.20">
    <property type="entry name" value="Phosphorylase Kinase, domain 1"/>
    <property type="match status" value="1"/>
</dbReference>
<dbReference type="GO" id="GO:0000082">
    <property type="term" value="P:G1/S transition of mitotic cell cycle"/>
    <property type="evidence" value="ECO:0007669"/>
    <property type="project" value="TreeGrafter"/>
</dbReference>
<evidence type="ECO:0000313" key="18">
    <source>
        <dbReference type="Proteomes" id="UP000694419"/>
    </source>
</evidence>
<accession>A0A8C3KMK9</accession>
<evidence type="ECO:0000256" key="3">
    <source>
        <dbReference type="ARBA" id="ARBA00012425"/>
    </source>
</evidence>
<comment type="subcellular location">
    <subcellularLocation>
        <location evidence="1">Cytoplasm</location>
    </subcellularLocation>
</comment>
<dbReference type="GO" id="GO:0007165">
    <property type="term" value="P:signal transduction"/>
    <property type="evidence" value="ECO:0007669"/>
    <property type="project" value="TreeGrafter"/>
</dbReference>
<evidence type="ECO:0000259" key="16">
    <source>
        <dbReference type="PROSITE" id="PS50011"/>
    </source>
</evidence>
<evidence type="ECO:0000256" key="13">
    <source>
        <dbReference type="ARBA" id="ARBA00047811"/>
    </source>
</evidence>
<sequence>MALAVALTSMYEPVAEIGVGAYGTVYKAWDRASGRFVALKKVRMMGTENGLPQSAIREVALLKRLGHFNHPNIVR</sequence>
<evidence type="ECO:0000256" key="11">
    <source>
        <dbReference type="ARBA" id="ARBA00022840"/>
    </source>
</evidence>
<reference evidence="17" key="1">
    <citation type="submission" date="2025-08" db="UniProtKB">
        <authorList>
            <consortium name="Ensembl"/>
        </authorList>
    </citation>
    <scope>IDENTIFICATION</scope>
</reference>
<evidence type="ECO:0000256" key="10">
    <source>
        <dbReference type="ARBA" id="ARBA00022777"/>
    </source>
</evidence>
<evidence type="ECO:0000256" key="9">
    <source>
        <dbReference type="ARBA" id="ARBA00022741"/>
    </source>
</evidence>
<evidence type="ECO:0000256" key="14">
    <source>
        <dbReference type="ARBA" id="ARBA00048367"/>
    </source>
</evidence>
<dbReference type="InterPro" id="IPR011009">
    <property type="entry name" value="Kinase-like_dom_sf"/>
</dbReference>
<keyword evidence="7" id="KW-0132">Cell division</keyword>
<dbReference type="GO" id="GO:0004693">
    <property type="term" value="F:cyclin-dependent protein serine/threonine kinase activity"/>
    <property type="evidence" value="ECO:0007669"/>
    <property type="project" value="UniProtKB-EC"/>
</dbReference>
<dbReference type="InterPro" id="IPR000719">
    <property type="entry name" value="Prot_kinase_dom"/>
</dbReference>
<feature type="binding site" evidence="15">
    <location>
        <position position="40"/>
    </location>
    <ligand>
        <name>ATP</name>
        <dbReference type="ChEBI" id="CHEBI:30616"/>
    </ligand>
</feature>
<keyword evidence="10" id="KW-0418">Kinase</keyword>
<evidence type="ECO:0000256" key="6">
    <source>
        <dbReference type="ARBA" id="ARBA00022553"/>
    </source>
</evidence>
<comment type="similarity">
    <text evidence="2">Belongs to the protein kinase superfamily. CMGC Ser/Thr protein kinase family. CDC2/CDKX subfamily.</text>
</comment>
<dbReference type="Ensembl" id="ENSCPGT00000027928.1">
    <property type="protein sequence ID" value="ENSCPGP00000025550.1"/>
    <property type="gene ID" value="ENSCPGG00000017628.1"/>
</dbReference>
<comment type="catalytic activity">
    <reaction evidence="13">
        <text>L-threonyl-[protein] + ATP = O-phospho-L-threonyl-[protein] + ADP + H(+)</text>
        <dbReference type="Rhea" id="RHEA:46608"/>
        <dbReference type="Rhea" id="RHEA-COMP:11060"/>
        <dbReference type="Rhea" id="RHEA-COMP:11605"/>
        <dbReference type="ChEBI" id="CHEBI:15378"/>
        <dbReference type="ChEBI" id="CHEBI:30013"/>
        <dbReference type="ChEBI" id="CHEBI:30616"/>
        <dbReference type="ChEBI" id="CHEBI:61977"/>
        <dbReference type="ChEBI" id="CHEBI:456216"/>
        <dbReference type="EC" id="2.7.11.22"/>
    </reaction>
</comment>
<keyword evidence="4" id="KW-0963">Cytoplasm</keyword>
<keyword evidence="9 15" id="KW-0547">Nucleotide-binding</keyword>
<reference evidence="17" key="2">
    <citation type="submission" date="2025-09" db="UniProtKB">
        <authorList>
            <consortium name="Ensembl"/>
        </authorList>
    </citation>
    <scope>IDENTIFICATION</scope>
</reference>
<dbReference type="PANTHER" id="PTHR24056">
    <property type="entry name" value="CELL DIVISION PROTEIN KINASE"/>
    <property type="match status" value="1"/>
</dbReference>
<evidence type="ECO:0000256" key="12">
    <source>
        <dbReference type="ARBA" id="ARBA00023306"/>
    </source>
</evidence>
<protein>
    <recommendedName>
        <fullName evidence="3">cyclin-dependent kinase</fullName>
        <ecNumber evidence="3">2.7.11.22</ecNumber>
    </recommendedName>
</protein>
<organism evidence="17 18">
    <name type="scientific">Calidris pygmaea</name>
    <name type="common">Spoon-billed sandpiper</name>
    <dbReference type="NCBI Taxonomy" id="425635"/>
    <lineage>
        <taxon>Eukaryota</taxon>
        <taxon>Metazoa</taxon>
        <taxon>Chordata</taxon>
        <taxon>Craniata</taxon>
        <taxon>Vertebrata</taxon>
        <taxon>Euteleostomi</taxon>
        <taxon>Archelosauria</taxon>
        <taxon>Archosauria</taxon>
        <taxon>Dinosauria</taxon>
        <taxon>Saurischia</taxon>
        <taxon>Theropoda</taxon>
        <taxon>Coelurosauria</taxon>
        <taxon>Aves</taxon>
        <taxon>Neognathae</taxon>
        <taxon>Neoaves</taxon>
        <taxon>Charadriiformes</taxon>
        <taxon>Scolopacidae</taxon>
        <taxon>Calidris</taxon>
    </lineage>
</organism>
<dbReference type="PANTHER" id="PTHR24056:SF129">
    <property type="entry name" value="CYCLIN-DEPENDENT KINASE 4"/>
    <property type="match status" value="1"/>
</dbReference>
<evidence type="ECO:0000256" key="5">
    <source>
        <dbReference type="ARBA" id="ARBA00022527"/>
    </source>
</evidence>
<keyword evidence="6" id="KW-0597">Phosphoprotein</keyword>
<evidence type="ECO:0000256" key="2">
    <source>
        <dbReference type="ARBA" id="ARBA00006485"/>
    </source>
</evidence>
<name>A0A8C3KMK9_9CHAR</name>
<dbReference type="Pfam" id="PF00069">
    <property type="entry name" value="Pkinase"/>
    <property type="match status" value="1"/>
</dbReference>
<keyword evidence="5" id="KW-0723">Serine/threonine-protein kinase</keyword>
<dbReference type="FunFam" id="3.30.200.20:FF:000124">
    <property type="entry name" value="Cyclin-dependent kinase 4"/>
    <property type="match status" value="1"/>
</dbReference>
<keyword evidence="8" id="KW-0808">Transferase</keyword>
<dbReference type="SUPFAM" id="SSF56112">
    <property type="entry name" value="Protein kinase-like (PK-like)"/>
    <property type="match status" value="1"/>
</dbReference>
<dbReference type="InterPro" id="IPR050108">
    <property type="entry name" value="CDK"/>
</dbReference>
<evidence type="ECO:0000256" key="7">
    <source>
        <dbReference type="ARBA" id="ARBA00022618"/>
    </source>
</evidence>
<dbReference type="GO" id="GO:0005737">
    <property type="term" value="C:cytoplasm"/>
    <property type="evidence" value="ECO:0007669"/>
    <property type="project" value="UniProtKB-SubCell"/>
</dbReference>
<evidence type="ECO:0000256" key="15">
    <source>
        <dbReference type="PROSITE-ProRule" id="PRU10141"/>
    </source>
</evidence>
<dbReference type="GO" id="GO:0005634">
    <property type="term" value="C:nucleus"/>
    <property type="evidence" value="ECO:0007669"/>
    <property type="project" value="TreeGrafter"/>
</dbReference>
<proteinExistence type="inferred from homology"/>
<dbReference type="GO" id="GO:0005524">
    <property type="term" value="F:ATP binding"/>
    <property type="evidence" value="ECO:0007669"/>
    <property type="project" value="UniProtKB-UniRule"/>
</dbReference>
<comment type="catalytic activity">
    <reaction evidence="14">
        <text>L-seryl-[protein] + ATP = O-phospho-L-seryl-[protein] + ADP + H(+)</text>
        <dbReference type="Rhea" id="RHEA:17989"/>
        <dbReference type="Rhea" id="RHEA-COMP:9863"/>
        <dbReference type="Rhea" id="RHEA-COMP:11604"/>
        <dbReference type="ChEBI" id="CHEBI:15378"/>
        <dbReference type="ChEBI" id="CHEBI:29999"/>
        <dbReference type="ChEBI" id="CHEBI:30616"/>
        <dbReference type="ChEBI" id="CHEBI:83421"/>
        <dbReference type="ChEBI" id="CHEBI:456216"/>
        <dbReference type="EC" id="2.7.11.22"/>
    </reaction>
</comment>
<dbReference type="InterPro" id="IPR017441">
    <property type="entry name" value="Protein_kinase_ATP_BS"/>
</dbReference>
<dbReference type="GO" id="GO:0010468">
    <property type="term" value="P:regulation of gene expression"/>
    <property type="evidence" value="ECO:0007669"/>
    <property type="project" value="TreeGrafter"/>
</dbReference>
<evidence type="ECO:0000313" key="17">
    <source>
        <dbReference type="Ensembl" id="ENSCPGP00000025550.1"/>
    </source>
</evidence>
<evidence type="ECO:0000256" key="1">
    <source>
        <dbReference type="ARBA" id="ARBA00004496"/>
    </source>
</evidence>
<dbReference type="GO" id="GO:0010389">
    <property type="term" value="P:regulation of G2/M transition of mitotic cell cycle"/>
    <property type="evidence" value="ECO:0007669"/>
    <property type="project" value="TreeGrafter"/>
</dbReference>
<dbReference type="Proteomes" id="UP000694419">
    <property type="component" value="Unplaced"/>
</dbReference>
<dbReference type="AlphaFoldDB" id="A0A8C3KMK9"/>
<keyword evidence="11 15" id="KW-0067">ATP-binding</keyword>
<keyword evidence="12" id="KW-0131">Cell cycle</keyword>
<dbReference type="GO" id="GO:0000307">
    <property type="term" value="C:cyclin-dependent protein kinase holoenzyme complex"/>
    <property type="evidence" value="ECO:0007669"/>
    <property type="project" value="TreeGrafter"/>
</dbReference>
<dbReference type="GO" id="GO:0030332">
    <property type="term" value="F:cyclin binding"/>
    <property type="evidence" value="ECO:0007669"/>
    <property type="project" value="TreeGrafter"/>
</dbReference>
<dbReference type="EC" id="2.7.11.22" evidence="3"/>
<evidence type="ECO:0000256" key="8">
    <source>
        <dbReference type="ARBA" id="ARBA00022679"/>
    </source>
</evidence>
<dbReference type="PROSITE" id="PS50011">
    <property type="entry name" value="PROTEIN_KINASE_DOM"/>
    <property type="match status" value="1"/>
</dbReference>
<feature type="domain" description="Protein kinase" evidence="16">
    <location>
        <begin position="11"/>
        <end position="75"/>
    </location>
</feature>